<protein>
    <submittedName>
        <fullName evidence="3">DMT family transporter</fullName>
    </submittedName>
</protein>
<keyword evidence="4" id="KW-1185">Reference proteome</keyword>
<reference evidence="3" key="1">
    <citation type="submission" date="2022-03" db="EMBL/GenBank/DDBJ databases">
        <title>The complete genome sequence of a Methyloterrigena soli.</title>
        <authorList>
            <person name="Zi Z."/>
        </authorList>
    </citation>
    <scope>NUCLEOTIDE SEQUENCE</scope>
    <source>
        <strain evidence="3">M48</strain>
    </source>
</reference>
<feature type="transmembrane region" description="Helical" evidence="1">
    <location>
        <begin position="107"/>
        <end position="126"/>
    </location>
</feature>
<feature type="transmembrane region" description="Helical" evidence="1">
    <location>
        <begin position="159"/>
        <end position="177"/>
    </location>
</feature>
<feature type="transmembrane region" description="Helical" evidence="1">
    <location>
        <begin position="245"/>
        <end position="265"/>
    </location>
</feature>
<feature type="transmembrane region" description="Helical" evidence="1">
    <location>
        <begin position="12"/>
        <end position="30"/>
    </location>
</feature>
<dbReference type="PANTHER" id="PTHR22911:SF103">
    <property type="entry name" value="BLR2811 PROTEIN"/>
    <property type="match status" value="1"/>
</dbReference>
<keyword evidence="1" id="KW-0472">Membrane</keyword>
<feature type="transmembrane region" description="Helical" evidence="1">
    <location>
        <begin position="133"/>
        <end position="153"/>
    </location>
</feature>
<feature type="transmembrane region" description="Helical" evidence="1">
    <location>
        <begin position="271"/>
        <end position="289"/>
    </location>
</feature>
<dbReference type="InterPro" id="IPR000620">
    <property type="entry name" value="EamA_dom"/>
</dbReference>
<dbReference type="RefSeq" id="WP_052152320.1">
    <property type="nucleotide sequence ID" value="NZ_JAKETQ010000001.1"/>
</dbReference>
<dbReference type="AlphaFoldDB" id="A0AA41UE42"/>
<keyword evidence="1" id="KW-1133">Transmembrane helix</keyword>
<feature type="transmembrane region" description="Helical" evidence="1">
    <location>
        <begin position="82"/>
        <end position="101"/>
    </location>
</feature>
<feature type="transmembrane region" description="Helical" evidence="1">
    <location>
        <begin position="189"/>
        <end position="210"/>
    </location>
</feature>
<name>A0AA41UE42_9HYPH</name>
<sequence>MTSNAQANVAGDNVRLGITLVLISVVVFGIQDAVSKMLVQDYSPFQISMMRYWGFAAFSLILVMRQGPIGRAFSSRAPMLQILRGVLLVGDIWLFAMALQTVPLAELQAISLIYPLLVTLFAIPFLGEKVGPFRLGAVVVGFLGAMVIVRPGGLPLDAGALYAVLSCSFYAFYIVLTRKVGKLDTTATSMAYTGAVGLLMTSAVGIFHWSPMDWRGVGMVVVVASTTCLAHGLMIKALSLAPASVLQPFSYFSLPWAIFLSYVVFNHLIDPLSFVGAAVIAAAGLVVMARERLRGSVSAAAETPLPGKE</sequence>
<comment type="caution">
    <text evidence="3">The sequence shown here is derived from an EMBL/GenBank/DDBJ whole genome shotgun (WGS) entry which is preliminary data.</text>
</comment>
<feature type="domain" description="EamA" evidence="2">
    <location>
        <begin position="16"/>
        <end position="149"/>
    </location>
</feature>
<dbReference type="InterPro" id="IPR037185">
    <property type="entry name" value="EmrE-like"/>
</dbReference>
<dbReference type="PANTHER" id="PTHR22911">
    <property type="entry name" value="ACYL-MALONYL CONDENSING ENZYME-RELATED"/>
    <property type="match status" value="1"/>
</dbReference>
<evidence type="ECO:0000313" key="4">
    <source>
        <dbReference type="Proteomes" id="UP001156140"/>
    </source>
</evidence>
<accession>A0AA41UE42</accession>
<evidence type="ECO:0000313" key="3">
    <source>
        <dbReference type="EMBL" id="MCI0128024.1"/>
    </source>
</evidence>
<dbReference type="EMBL" id="JALAZD010000001">
    <property type="protein sequence ID" value="MCI0128024.1"/>
    <property type="molecule type" value="Genomic_DNA"/>
</dbReference>
<dbReference type="Pfam" id="PF00892">
    <property type="entry name" value="EamA"/>
    <property type="match status" value="2"/>
</dbReference>
<dbReference type="GO" id="GO:0016020">
    <property type="term" value="C:membrane"/>
    <property type="evidence" value="ECO:0007669"/>
    <property type="project" value="InterPro"/>
</dbReference>
<keyword evidence="1" id="KW-0812">Transmembrane</keyword>
<feature type="domain" description="EamA" evidence="2">
    <location>
        <begin position="159"/>
        <end position="287"/>
    </location>
</feature>
<gene>
    <name evidence="3" type="ORF">ML536_14440</name>
</gene>
<proteinExistence type="predicted"/>
<dbReference type="SUPFAM" id="SSF103481">
    <property type="entry name" value="Multidrug resistance efflux transporter EmrE"/>
    <property type="match status" value="2"/>
</dbReference>
<evidence type="ECO:0000256" key="1">
    <source>
        <dbReference type="SAM" id="Phobius"/>
    </source>
</evidence>
<organism evidence="3 4">
    <name type="scientific">Paradevosia shaoguanensis</name>
    <dbReference type="NCBI Taxonomy" id="1335043"/>
    <lineage>
        <taxon>Bacteria</taxon>
        <taxon>Pseudomonadati</taxon>
        <taxon>Pseudomonadota</taxon>
        <taxon>Alphaproteobacteria</taxon>
        <taxon>Hyphomicrobiales</taxon>
        <taxon>Devosiaceae</taxon>
        <taxon>Paradevosia</taxon>
    </lineage>
</organism>
<dbReference type="Proteomes" id="UP001156140">
    <property type="component" value="Unassembled WGS sequence"/>
</dbReference>
<feature type="transmembrane region" description="Helical" evidence="1">
    <location>
        <begin position="50"/>
        <end position="70"/>
    </location>
</feature>
<evidence type="ECO:0000259" key="2">
    <source>
        <dbReference type="Pfam" id="PF00892"/>
    </source>
</evidence>